<reference evidence="2 3" key="2">
    <citation type="submission" date="2019-01" db="EMBL/GenBank/DDBJ databases">
        <title>The decoding of complex shrimp genome reveals the adaptation for benthos swimmer, frequently molting mechanism and breeding impact on genome.</title>
        <authorList>
            <person name="Sun Y."/>
            <person name="Gao Y."/>
            <person name="Yu Y."/>
        </authorList>
    </citation>
    <scope>NUCLEOTIDE SEQUENCE [LARGE SCALE GENOMIC DNA]</scope>
    <source>
        <tissue evidence="2">Muscle</tissue>
    </source>
</reference>
<reference evidence="2 3" key="1">
    <citation type="submission" date="2018-04" db="EMBL/GenBank/DDBJ databases">
        <authorList>
            <person name="Zhang X."/>
            <person name="Yuan J."/>
            <person name="Li F."/>
            <person name="Xiang J."/>
        </authorList>
    </citation>
    <scope>NUCLEOTIDE SEQUENCE [LARGE SCALE GENOMIC DNA]</scope>
    <source>
        <tissue evidence="2">Muscle</tissue>
    </source>
</reference>
<dbReference type="STRING" id="6689.A0A3R7NL42"/>
<feature type="compositionally biased region" description="Polar residues" evidence="1">
    <location>
        <begin position="25"/>
        <end position="39"/>
    </location>
</feature>
<dbReference type="Proteomes" id="UP000283509">
    <property type="component" value="Unassembled WGS sequence"/>
</dbReference>
<dbReference type="AlphaFoldDB" id="A0A3R7NL42"/>
<feature type="compositionally biased region" description="Low complexity" evidence="1">
    <location>
        <begin position="361"/>
        <end position="375"/>
    </location>
</feature>
<sequence>MGHLVQPIRPKSTTSTTSHPSTSPEKQNPISYQIQSWQLPSPKPLTTELPPVIKTEIIQLKPFKPQTTLPLTTEADDAPPQTPVAVQQNQIPEQQFSNPLNPSPWPTSHQEQNPTPAPPHWLNDGTSVSRFETTTSHQSPQTFSETSQVTENPWPNAGHHQSSQPLQGNFVEDSHVKKRENKVPASTSTFDPLPAFSAEDLGSSGSTSLGFFPYENSDDFFNEVFKNSNPFGAKIVAEVTPSSNRISTLGTLQESQVQTSRTGLSPQLSTAETPINNLPARTQTYQISIRPSVNSPVSIPHSAATSFSHQQFTRQNFVSPSTSSSQPSTNDPFTALLSNHQLSTTPEDNFVPVRSLSNAQPSFSGSSTGVSTSFPASFQSAREGSGGPSSNYQGVSNLLANDVQRHIVPSSRGPSTTRSDHQPRTLIRTSDPFSIRGSTDSSFSSAPTTTLEALDSFPQPKKKRNNATLIRP</sequence>
<feature type="compositionally biased region" description="Polar residues" evidence="1">
    <location>
        <begin position="84"/>
        <end position="114"/>
    </location>
</feature>
<feature type="region of interest" description="Disordered" evidence="1">
    <location>
        <begin position="314"/>
        <end position="395"/>
    </location>
</feature>
<evidence type="ECO:0000256" key="1">
    <source>
        <dbReference type="SAM" id="MobiDB-lite"/>
    </source>
</evidence>
<accession>A0A3R7NL42</accession>
<evidence type="ECO:0000313" key="2">
    <source>
        <dbReference type="EMBL" id="ROT61153.1"/>
    </source>
</evidence>
<feature type="compositionally biased region" description="Polar residues" evidence="1">
    <location>
        <begin position="376"/>
        <end position="395"/>
    </location>
</feature>
<protein>
    <submittedName>
        <fullName evidence="2">Uncharacterized protein</fullName>
    </submittedName>
</protein>
<evidence type="ECO:0000313" key="3">
    <source>
        <dbReference type="Proteomes" id="UP000283509"/>
    </source>
</evidence>
<name>A0A3R7NL42_PENVA</name>
<feature type="region of interest" description="Disordered" evidence="1">
    <location>
        <begin position="1"/>
        <end position="167"/>
    </location>
</feature>
<organism evidence="2 3">
    <name type="scientific">Penaeus vannamei</name>
    <name type="common">Whiteleg shrimp</name>
    <name type="synonym">Litopenaeus vannamei</name>
    <dbReference type="NCBI Taxonomy" id="6689"/>
    <lineage>
        <taxon>Eukaryota</taxon>
        <taxon>Metazoa</taxon>
        <taxon>Ecdysozoa</taxon>
        <taxon>Arthropoda</taxon>
        <taxon>Crustacea</taxon>
        <taxon>Multicrustacea</taxon>
        <taxon>Malacostraca</taxon>
        <taxon>Eumalacostraca</taxon>
        <taxon>Eucarida</taxon>
        <taxon>Decapoda</taxon>
        <taxon>Dendrobranchiata</taxon>
        <taxon>Penaeoidea</taxon>
        <taxon>Penaeidae</taxon>
        <taxon>Penaeus</taxon>
    </lineage>
</organism>
<comment type="caution">
    <text evidence="2">The sequence shown here is derived from an EMBL/GenBank/DDBJ whole genome shotgun (WGS) entry which is preliminary data.</text>
</comment>
<dbReference type="EMBL" id="QCYY01004331">
    <property type="protein sequence ID" value="ROT61153.1"/>
    <property type="molecule type" value="Genomic_DNA"/>
</dbReference>
<feature type="compositionally biased region" description="Polar residues" evidence="1">
    <location>
        <begin position="330"/>
        <end position="347"/>
    </location>
</feature>
<feature type="compositionally biased region" description="Low complexity" evidence="1">
    <location>
        <begin position="12"/>
        <end position="24"/>
    </location>
</feature>
<feature type="region of interest" description="Disordered" evidence="1">
    <location>
        <begin position="408"/>
        <end position="472"/>
    </location>
</feature>
<feature type="compositionally biased region" description="Polar residues" evidence="1">
    <location>
        <begin position="124"/>
        <end position="167"/>
    </location>
</feature>
<feature type="compositionally biased region" description="Low complexity" evidence="1">
    <location>
        <begin position="319"/>
        <end position="329"/>
    </location>
</feature>
<feature type="compositionally biased region" description="Polar residues" evidence="1">
    <location>
        <begin position="427"/>
        <end position="451"/>
    </location>
</feature>
<proteinExistence type="predicted"/>
<gene>
    <name evidence="2" type="ORF">C7M84_021109</name>
</gene>
<keyword evidence="3" id="KW-1185">Reference proteome</keyword>